<feature type="region of interest" description="Disordered" evidence="1">
    <location>
        <begin position="158"/>
        <end position="177"/>
    </location>
</feature>
<accession>A0A2U1M6P9</accession>
<keyword evidence="2" id="KW-0378">Hydrolase</keyword>
<dbReference type="EMBL" id="PKPP01006314">
    <property type="protein sequence ID" value="PWA56928.1"/>
    <property type="molecule type" value="Genomic_DNA"/>
</dbReference>
<comment type="caution">
    <text evidence="2">The sequence shown here is derived from an EMBL/GenBank/DDBJ whole genome shotgun (WGS) entry which is preliminary data.</text>
</comment>
<proteinExistence type="predicted"/>
<evidence type="ECO:0000313" key="3">
    <source>
        <dbReference type="Proteomes" id="UP000245207"/>
    </source>
</evidence>
<dbReference type="AlphaFoldDB" id="A0A2U1M6P9"/>
<keyword evidence="3" id="KW-1185">Reference proteome</keyword>
<organism evidence="2 3">
    <name type="scientific">Artemisia annua</name>
    <name type="common">Sweet wormwood</name>
    <dbReference type="NCBI Taxonomy" id="35608"/>
    <lineage>
        <taxon>Eukaryota</taxon>
        <taxon>Viridiplantae</taxon>
        <taxon>Streptophyta</taxon>
        <taxon>Embryophyta</taxon>
        <taxon>Tracheophyta</taxon>
        <taxon>Spermatophyta</taxon>
        <taxon>Magnoliopsida</taxon>
        <taxon>eudicotyledons</taxon>
        <taxon>Gunneridae</taxon>
        <taxon>Pentapetalae</taxon>
        <taxon>asterids</taxon>
        <taxon>campanulids</taxon>
        <taxon>Asterales</taxon>
        <taxon>Asteraceae</taxon>
        <taxon>Asteroideae</taxon>
        <taxon>Anthemideae</taxon>
        <taxon>Artemisiinae</taxon>
        <taxon>Artemisia</taxon>
    </lineage>
</organism>
<evidence type="ECO:0000256" key="1">
    <source>
        <dbReference type="SAM" id="MobiDB-lite"/>
    </source>
</evidence>
<dbReference type="Proteomes" id="UP000245207">
    <property type="component" value="Unassembled WGS sequence"/>
</dbReference>
<feature type="compositionally biased region" description="Basic and acidic residues" evidence="1">
    <location>
        <begin position="159"/>
        <end position="177"/>
    </location>
</feature>
<evidence type="ECO:0000313" key="2">
    <source>
        <dbReference type="EMBL" id="PWA56928.1"/>
    </source>
</evidence>
<dbReference type="GO" id="GO:0016787">
    <property type="term" value="F:hydrolase activity"/>
    <property type="evidence" value="ECO:0007669"/>
    <property type="project" value="UniProtKB-KW"/>
</dbReference>
<protein>
    <submittedName>
        <fullName evidence="2">Alpha/beta-Hydrolases superfamily protein</fullName>
    </submittedName>
</protein>
<name>A0A2U1M6P9_ARTAN</name>
<dbReference type="STRING" id="35608.A0A2U1M6P9"/>
<sequence length="177" mass="19240">MEASSEEAEASTAHPDKEVVHPSSYVVAMGNTESPFVGVSPHKDGGEGTSRTRGPVRQLIGELVNRKLGVAAELVNRKLGFAVELVNRKLGVAAELVNRKLGFELLQQKLGFELVNQLQQLRLVPENKYPAAFEDGMTVLYWLGKQANLAECGKSLGGKKMDSRKSDVQGHVKDASR</sequence>
<gene>
    <name evidence="2" type="ORF">CTI12_AA414270</name>
</gene>
<dbReference type="OrthoDB" id="408631at2759"/>
<feature type="region of interest" description="Disordered" evidence="1">
    <location>
        <begin position="1"/>
        <end position="20"/>
    </location>
</feature>
<reference evidence="2 3" key="1">
    <citation type="journal article" date="2018" name="Mol. Plant">
        <title>The genome of Artemisia annua provides insight into the evolution of Asteraceae family and artemisinin biosynthesis.</title>
        <authorList>
            <person name="Shen Q."/>
            <person name="Zhang L."/>
            <person name="Liao Z."/>
            <person name="Wang S."/>
            <person name="Yan T."/>
            <person name="Shi P."/>
            <person name="Liu M."/>
            <person name="Fu X."/>
            <person name="Pan Q."/>
            <person name="Wang Y."/>
            <person name="Lv Z."/>
            <person name="Lu X."/>
            <person name="Zhang F."/>
            <person name="Jiang W."/>
            <person name="Ma Y."/>
            <person name="Chen M."/>
            <person name="Hao X."/>
            <person name="Li L."/>
            <person name="Tang Y."/>
            <person name="Lv G."/>
            <person name="Zhou Y."/>
            <person name="Sun X."/>
            <person name="Brodelius P.E."/>
            <person name="Rose J.K.C."/>
            <person name="Tang K."/>
        </authorList>
    </citation>
    <scope>NUCLEOTIDE SEQUENCE [LARGE SCALE GENOMIC DNA]</scope>
    <source>
        <strain evidence="3">cv. Huhao1</strain>
        <tissue evidence="2">Leaf</tissue>
    </source>
</reference>